<name>A0A381Z698_9ZZZZ</name>
<accession>A0A381Z698</accession>
<sequence>ISTSLTGKVGSAEVGSSPLSVVASHNVASINPRITIPNLPPE</sequence>
<organism evidence="1">
    <name type="scientific">marine metagenome</name>
    <dbReference type="NCBI Taxonomy" id="408172"/>
    <lineage>
        <taxon>unclassified sequences</taxon>
        <taxon>metagenomes</taxon>
        <taxon>ecological metagenomes</taxon>
    </lineage>
</organism>
<proteinExistence type="predicted"/>
<evidence type="ECO:0000313" key="1">
    <source>
        <dbReference type="EMBL" id="SVA84674.1"/>
    </source>
</evidence>
<gene>
    <name evidence="1" type="ORF">METZ01_LOCUS137528</name>
</gene>
<dbReference type="EMBL" id="UINC01020083">
    <property type="protein sequence ID" value="SVA84674.1"/>
    <property type="molecule type" value="Genomic_DNA"/>
</dbReference>
<dbReference type="AlphaFoldDB" id="A0A381Z698"/>
<protein>
    <submittedName>
        <fullName evidence="1">Uncharacterized protein</fullName>
    </submittedName>
</protein>
<feature type="non-terminal residue" evidence="1">
    <location>
        <position position="1"/>
    </location>
</feature>
<reference evidence="1" key="1">
    <citation type="submission" date="2018-05" db="EMBL/GenBank/DDBJ databases">
        <authorList>
            <person name="Lanie J.A."/>
            <person name="Ng W.-L."/>
            <person name="Kazmierczak K.M."/>
            <person name="Andrzejewski T.M."/>
            <person name="Davidsen T.M."/>
            <person name="Wayne K.J."/>
            <person name="Tettelin H."/>
            <person name="Glass J.I."/>
            <person name="Rusch D."/>
            <person name="Podicherti R."/>
            <person name="Tsui H.-C.T."/>
            <person name="Winkler M.E."/>
        </authorList>
    </citation>
    <scope>NUCLEOTIDE SEQUENCE</scope>
</reference>